<dbReference type="PANTHER" id="PTHR11085:SF8">
    <property type="entry name" value="NAD-DEPENDENT HISTONE DEACETYLASE HST3"/>
    <property type="match status" value="1"/>
</dbReference>
<dbReference type="InterPro" id="IPR029035">
    <property type="entry name" value="DHS-like_NAD/FAD-binding_dom"/>
</dbReference>
<dbReference type="InterPro" id="IPR050134">
    <property type="entry name" value="NAD-dep_sirtuin_deacylases"/>
</dbReference>
<evidence type="ECO:0000256" key="2">
    <source>
        <dbReference type="ARBA" id="ARBA00022679"/>
    </source>
</evidence>
<dbReference type="Proteomes" id="UP000187455">
    <property type="component" value="Unassembled WGS sequence"/>
</dbReference>
<dbReference type="Gene3D" id="3.40.50.1220">
    <property type="entry name" value="TPP-binding domain"/>
    <property type="match status" value="2"/>
</dbReference>
<dbReference type="GO" id="GO:0005634">
    <property type="term" value="C:nucleus"/>
    <property type="evidence" value="ECO:0007669"/>
    <property type="project" value="TreeGrafter"/>
</dbReference>
<dbReference type="SUPFAM" id="SSF52467">
    <property type="entry name" value="DHS-like NAD/FAD-binding domain"/>
    <property type="match status" value="1"/>
</dbReference>
<comment type="caution">
    <text evidence="7">The sequence shown here is derived from an EMBL/GenBank/DDBJ whole genome shotgun (WGS) entry which is preliminary data.</text>
</comment>
<dbReference type="InterPro" id="IPR026591">
    <property type="entry name" value="Sirtuin_cat_small_dom_sf"/>
</dbReference>
<dbReference type="GO" id="GO:0017136">
    <property type="term" value="F:histone deacetylase activity, NAD-dependent"/>
    <property type="evidence" value="ECO:0007669"/>
    <property type="project" value="TreeGrafter"/>
</dbReference>
<feature type="region of interest" description="Disordered" evidence="5">
    <location>
        <begin position="229"/>
        <end position="257"/>
    </location>
</feature>
<dbReference type="AlphaFoldDB" id="A0A1R0GZX3"/>
<evidence type="ECO:0000259" key="6">
    <source>
        <dbReference type="PROSITE" id="PS50305"/>
    </source>
</evidence>
<keyword evidence="8" id="KW-1185">Reference proteome</keyword>
<evidence type="ECO:0000313" key="7">
    <source>
        <dbReference type="EMBL" id="OLY82452.1"/>
    </source>
</evidence>
<feature type="region of interest" description="Disordered" evidence="5">
    <location>
        <begin position="1"/>
        <end position="22"/>
    </location>
</feature>
<dbReference type="InterPro" id="IPR026590">
    <property type="entry name" value="Ssirtuin_cat_dom"/>
</dbReference>
<dbReference type="PROSITE" id="PS50305">
    <property type="entry name" value="SIRTUIN"/>
    <property type="match status" value="1"/>
</dbReference>
<reference evidence="7 8" key="1">
    <citation type="journal article" date="2016" name="Mol. Biol. Evol.">
        <title>Genome-Wide Survey of Gut Fungi (Harpellales) Reveals the First Horizontally Transferred Ubiquitin Gene from a Mosquito Host.</title>
        <authorList>
            <person name="Wang Y."/>
            <person name="White M.M."/>
            <person name="Kvist S."/>
            <person name="Moncalvo J.M."/>
        </authorList>
    </citation>
    <scope>NUCLEOTIDE SEQUENCE [LARGE SCALE GENOMIC DNA]</scope>
    <source>
        <strain evidence="7 8">ALG-7-W6</strain>
    </source>
</reference>
<evidence type="ECO:0000256" key="4">
    <source>
        <dbReference type="PROSITE-ProRule" id="PRU00236"/>
    </source>
</evidence>
<gene>
    <name evidence="7" type="ORF">AYI68_g3427</name>
</gene>
<evidence type="ECO:0000256" key="3">
    <source>
        <dbReference type="ARBA" id="ARBA00023027"/>
    </source>
</evidence>
<comment type="similarity">
    <text evidence="1">Belongs to the sirtuin family. Class I subfamily.</text>
</comment>
<name>A0A1R0GZX3_9FUNG</name>
<dbReference type="STRING" id="133383.A0A1R0GZX3"/>
<keyword evidence="3" id="KW-0520">NAD</keyword>
<feature type="domain" description="Deacetylase sirtuin-type" evidence="6">
    <location>
        <begin position="44"/>
        <end position="498"/>
    </location>
</feature>
<dbReference type="EMBL" id="LSSL01001524">
    <property type="protein sequence ID" value="OLY82452.1"/>
    <property type="molecule type" value="Genomic_DNA"/>
</dbReference>
<dbReference type="InterPro" id="IPR003000">
    <property type="entry name" value="Sirtuin"/>
</dbReference>
<dbReference type="Pfam" id="PF02146">
    <property type="entry name" value="SIR2"/>
    <property type="match status" value="2"/>
</dbReference>
<dbReference type="GO" id="GO:0070403">
    <property type="term" value="F:NAD+ binding"/>
    <property type="evidence" value="ECO:0007669"/>
    <property type="project" value="InterPro"/>
</dbReference>
<comment type="caution">
    <text evidence="4">Lacks conserved residue(s) required for the propagation of feature annotation.</text>
</comment>
<dbReference type="Gene3D" id="3.30.1600.10">
    <property type="entry name" value="SIR2/SIRT2 'Small Domain"/>
    <property type="match status" value="2"/>
</dbReference>
<evidence type="ECO:0000256" key="1">
    <source>
        <dbReference type="ARBA" id="ARBA00006924"/>
    </source>
</evidence>
<organism evidence="7 8">
    <name type="scientific">Smittium mucronatum</name>
    <dbReference type="NCBI Taxonomy" id="133383"/>
    <lineage>
        <taxon>Eukaryota</taxon>
        <taxon>Fungi</taxon>
        <taxon>Fungi incertae sedis</taxon>
        <taxon>Zoopagomycota</taxon>
        <taxon>Kickxellomycotina</taxon>
        <taxon>Harpellomycetes</taxon>
        <taxon>Harpellales</taxon>
        <taxon>Legeriomycetaceae</taxon>
        <taxon>Smittium</taxon>
    </lineage>
</organism>
<sequence length="651" mass="73666">MTAVSPENIASTPSIPNMEKSKKTRRVDLKNLKIDKDNNEITGQPKDLEIWWRVQKAISRSKRCIVITGMRFIIHFPFPNNFLISSAYFRTRRWDFCLLRSSNGLFEQLKKKYPKDISSGKDLFDAHLFKDPKLTRLFYSFIGELKNTILTADYTPTHKFIKQMDVDGKLLRCYTQNIDNLEKLVGLETSFLEVEKPVKKRRSSEYKLPNDALLDKKNDSCFVDLGLSGDTPKNQSPNIEEDDSLIPPNDASSPLGISKKPEISLQIKIETHLKGDLSLKSQEPQPCINNETTETNNISQILTNNEEDQDIISNKKRIQKTNLVLDKKFTKAIQLHGSLELVSCTFCNQKYDFTPQIIEKFRNGETVSCPKCSNKDEQRSFKGKRLLGVGLLRPDVVLYNEQHPQSEIIGLLSEYDLRRRPDLLIVMGTSLKIPGVKRLAKEISKTVESSSPFSYKNGAAKSIFINCGPPSSIKEWDNVFDYFVDGPSDLAVEMLKYTVNIDNLPISVLFPPPNLDYVDEASKCQEKFEKAVYDLSSTASTKTNTKIKCSNGYARARSKNYEPLAEEISDSNQNIERSYSSSNLDGSGIIFASRSLEYTDTFYDSLFSDTETLTDICSSDVDNILNEPFEDEVLEFGVVSISTLAGGLQDN</sequence>
<evidence type="ECO:0000313" key="8">
    <source>
        <dbReference type="Proteomes" id="UP000187455"/>
    </source>
</evidence>
<accession>A0A1R0GZX3</accession>
<dbReference type="OrthoDB" id="2919105at2759"/>
<dbReference type="PANTHER" id="PTHR11085">
    <property type="entry name" value="NAD-DEPENDENT PROTEIN DEACYLASE SIRTUIN-5, MITOCHONDRIAL-RELATED"/>
    <property type="match status" value="1"/>
</dbReference>
<keyword evidence="2" id="KW-0808">Transferase</keyword>
<evidence type="ECO:0000256" key="5">
    <source>
        <dbReference type="SAM" id="MobiDB-lite"/>
    </source>
</evidence>
<proteinExistence type="inferred from homology"/>
<protein>
    <submittedName>
        <fullName evidence="7">NAD-dependent histone deacetylase HST3</fullName>
    </submittedName>
</protein>